<evidence type="ECO:0000256" key="2">
    <source>
        <dbReference type="ARBA" id="ARBA00004123"/>
    </source>
</evidence>
<keyword evidence="6" id="KW-0378">Hydrolase</keyword>
<gene>
    <name evidence="9" type="primary">ALP1_9</name>
    <name evidence="9" type="ORF">N1851_004934</name>
</gene>
<dbReference type="EMBL" id="JAOPHQ010000852">
    <property type="protein sequence ID" value="KAK0153341.1"/>
    <property type="molecule type" value="Genomic_DNA"/>
</dbReference>
<keyword evidence="10" id="KW-1185">Reference proteome</keyword>
<keyword evidence="4" id="KW-0540">Nuclease</keyword>
<dbReference type="InterPro" id="IPR027806">
    <property type="entry name" value="HARBI1_dom"/>
</dbReference>
<organism evidence="9 10">
    <name type="scientific">Merluccius polli</name>
    <name type="common">Benguela hake</name>
    <name type="synonym">Merluccius cadenati</name>
    <dbReference type="NCBI Taxonomy" id="89951"/>
    <lineage>
        <taxon>Eukaryota</taxon>
        <taxon>Metazoa</taxon>
        <taxon>Chordata</taxon>
        <taxon>Craniata</taxon>
        <taxon>Vertebrata</taxon>
        <taxon>Euteleostomi</taxon>
        <taxon>Actinopterygii</taxon>
        <taxon>Neopterygii</taxon>
        <taxon>Teleostei</taxon>
        <taxon>Neoteleostei</taxon>
        <taxon>Acanthomorphata</taxon>
        <taxon>Zeiogadaria</taxon>
        <taxon>Gadariae</taxon>
        <taxon>Gadiformes</taxon>
        <taxon>Gadoidei</taxon>
        <taxon>Merlucciidae</taxon>
        <taxon>Merluccius</taxon>
    </lineage>
</organism>
<dbReference type="PANTHER" id="PTHR22930:SF286">
    <property type="entry name" value="NUCLEASE HARBI1"/>
    <property type="match status" value="1"/>
</dbReference>
<feature type="domain" description="DDE Tnp4" evidence="8">
    <location>
        <begin position="5"/>
        <end position="64"/>
    </location>
</feature>
<protein>
    <submittedName>
        <fullName evidence="9">Nuclease HARBI1</fullName>
    </submittedName>
</protein>
<sequence length="436" mass="50444">MRPFPGSNIPEEDRVFNYRLSRARLTVECSFGILSSQWRMYRRVIYLSPEKVELCVKATCILHNFLRVTSMMATRGRQPTEELPEEAARALRNVGRMGSNNATREALRVREAFRWFGSMEYLEYLNEDQYLLQRPARQILVDRSSPLNQFDEITFRDRFRMYKEDVLEIITLLEPRLSSMSQRGRPVPSSLQVLITLRFLASGDFHRETGDLCGVSEATVCRIVHNVCSAICELRNLYIKFPDAAEQANYKCPSTPDAEEYRNRKNWFSINVQAVCTPNLEFSNIVARWKGATHDSRIFHNSSLCAQFERGQHSGLLLGDSGYAQSSYLFTPWPHPTTTEQQRYNRAHIRTRGMVERMFGVWKNRFQSLRNTLRFEPRRCCKVIIATAVLHNYLKQHNCPDPPMEEQNDPDVPMPVAGNNQGGLALRAAFTLQHFS</sequence>
<evidence type="ECO:0000256" key="3">
    <source>
        <dbReference type="ARBA" id="ARBA00006958"/>
    </source>
</evidence>
<name>A0AA47N856_MERPO</name>
<feature type="domain" description="DDE Tnp4" evidence="8">
    <location>
        <begin position="253"/>
        <end position="392"/>
    </location>
</feature>
<comment type="caution">
    <text evidence="9">The sequence shown here is derived from an EMBL/GenBank/DDBJ whole genome shotgun (WGS) entry which is preliminary data.</text>
</comment>
<dbReference type="Pfam" id="PF13359">
    <property type="entry name" value="DDE_Tnp_4"/>
    <property type="match status" value="2"/>
</dbReference>
<dbReference type="GO" id="GO:0004518">
    <property type="term" value="F:nuclease activity"/>
    <property type="evidence" value="ECO:0007669"/>
    <property type="project" value="UniProtKB-KW"/>
</dbReference>
<dbReference type="PANTHER" id="PTHR22930">
    <property type="match status" value="1"/>
</dbReference>
<keyword evidence="7" id="KW-0539">Nucleus</keyword>
<evidence type="ECO:0000256" key="7">
    <source>
        <dbReference type="ARBA" id="ARBA00023242"/>
    </source>
</evidence>
<proteinExistence type="inferred from homology"/>
<comment type="cofactor">
    <cofactor evidence="1">
        <name>a divalent metal cation</name>
        <dbReference type="ChEBI" id="CHEBI:60240"/>
    </cofactor>
</comment>
<evidence type="ECO:0000256" key="6">
    <source>
        <dbReference type="ARBA" id="ARBA00022801"/>
    </source>
</evidence>
<dbReference type="GO" id="GO:0046872">
    <property type="term" value="F:metal ion binding"/>
    <property type="evidence" value="ECO:0007669"/>
    <property type="project" value="UniProtKB-KW"/>
</dbReference>
<dbReference type="Proteomes" id="UP001174136">
    <property type="component" value="Unassembled WGS sequence"/>
</dbReference>
<evidence type="ECO:0000256" key="5">
    <source>
        <dbReference type="ARBA" id="ARBA00022723"/>
    </source>
</evidence>
<comment type="subcellular location">
    <subcellularLocation>
        <location evidence="2">Nucleus</location>
    </subcellularLocation>
</comment>
<evidence type="ECO:0000313" key="9">
    <source>
        <dbReference type="EMBL" id="KAK0153341.1"/>
    </source>
</evidence>
<evidence type="ECO:0000256" key="4">
    <source>
        <dbReference type="ARBA" id="ARBA00022722"/>
    </source>
</evidence>
<dbReference type="GO" id="GO:0005634">
    <property type="term" value="C:nucleus"/>
    <property type="evidence" value="ECO:0007669"/>
    <property type="project" value="UniProtKB-SubCell"/>
</dbReference>
<dbReference type="GO" id="GO:0016787">
    <property type="term" value="F:hydrolase activity"/>
    <property type="evidence" value="ECO:0007669"/>
    <property type="project" value="UniProtKB-KW"/>
</dbReference>
<accession>A0AA47N856</accession>
<evidence type="ECO:0000256" key="1">
    <source>
        <dbReference type="ARBA" id="ARBA00001968"/>
    </source>
</evidence>
<comment type="similarity">
    <text evidence="3">Belongs to the HARBI1 family.</text>
</comment>
<evidence type="ECO:0000313" key="10">
    <source>
        <dbReference type="Proteomes" id="UP001174136"/>
    </source>
</evidence>
<dbReference type="AlphaFoldDB" id="A0AA47N856"/>
<dbReference type="InterPro" id="IPR045249">
    <property type="entry name" value="HARBI1-like"/>
</dbReference>
<keyword evidence="5" id="KW-0479">Metal-binding</keyword>
<evidence type="ECO:0000259" key="8">
    <source>
        <dbReference type="Pfam" id="PF13359"/>
    </source>
</evidence>
<reference evidence="9" key="1">
    <citation type="journal article" date="2023" name="Front. Mar. Sci.">
        <title>A new Merluccius polli reference genome to investigate the effects of global change in West African waters.</title>
        <authorList>
            <person name="Mateo J.L."/>
            <person name="Blanco-Fernandez C."/>
            <person name="Garcia-Vazquez E."/>
            <person name="Machado-Schiaffino G."/>
        </authorList>
    </citation>
    <scope>NUCLEOTIDE SEQUENCE</scope>
    <source>
        <strain evidence="9">C29</strain>
        <tissue evidence="9">Fin</tissue>
    </source>
</reference>